<sequence>MVGNFAYLDAAEIKKSNIDLSFEKIDEIRHGNTFFRLYRTNGGATTSYGLILRSESKDLFGVKLVDEIFSKYKASEAEMTLVGDRIFLKIQPYSNESVDVVSVKI</sequence>
<dbReference type="RefSeq" id="WP_171801603.1">
    <property type="nucleotide sequence ID" value="NZ_CP053541.1"/>
</dbReference>
<evidence type="ECO:0000313" key="2">
    <source>
        <dbReference type="Proteomes" id="UP000501443"/>
    </source>
</evidence>
<reference evidence="1 2" key="1">
    <citation type="submission" date="2020-05" db="EMBL/GenBank/DDBJ databases">
        <title>First description outside Europe of the emergent pathogen for shellfish aquaculture Vibrio europaeus.</title>
        <authorList>
            <person name="Dubert J."/>
            <person name="Rojas R."/>
        </authorList>
    </citation>
    <scope>NUCLEOTIDE SEQUENCE [LARGE SCALE GENOMIC DNA]</scope>
    <source>
        <strain evidence="1 2">NPI-1</strain>
    </source>
</reference>
<dbReference type="AlphaFoldDB" id="A0AAE7AVN9"/>
<accession>A0AAE7AVN9</accession>
<dbReference type="Proteomes" id="UP000501443">
    <property type="component" value="Chromosome 1"/>
</dbReference>
<proteinExistence type="predicted"/>
<name>A0AAE7AVN9_9VIBR</name>
<dbReference type="EMBL" id="CP053541">
    <property type="protein sequence ID" value="QJY36243.1"/>
    <property type="molecule type" value="Genomic_DNA"/>
</dbReference>
<evidence type="ECO:0000313" key="1">
    <source>
        <dbReference type="EMBL" id="QJY36243.1"/>
    </source>
</evidence>
<gene>
    <name evidence="1" type="ORF">HOO69_06280</name>
</gene>
<organism evidence="1 2">
    <name type="scientific">Vibrio europaeus</name>
    <dbReference type="NCBI Taxonomy" id="300876"/>
    <lineage>
        <taxon>Bacteria</taxon>
        <taxon>Pseudomonadati</taxon>
        <taxon>Pseudomonadota</taxon>
        <taxon>Gammaproteobacteria</taxon>
        <taxon>Vibrionales</taxon>
        <taxon>Vibrionaceae</taxon>
        <taxon>Vibrio</taxon>
        <taxon>Vibrio oreintalis group</taxon>
    </lineage>
</organism>
<protein>
    <submittedName>
        <fullName evidence="1">Uncharacterized protein</fullName>
    </submittedName>
</protein>